<gene>
    <name evidence="12" type="ORF">EIN_096410</name>
</gene>
<dbReference type="SUPFAM" id="SSF50729">
    <property type="entry name" value="PH domain-like"/>
    <property type="match status" value="1"/>
</dbReference>
<dbReference type="AlphaFoldDB" id="A0A0A1U0I5"/>
<dbReference type="EC" id="2.7.11.1" evidence="1"/>
<dbReference type="FunFam" id="3.30.200.20:FF:000490">
    <property type="entry name" value="AGC family protein kinase"/>
    <property type="match status" value="1"/>
</dbReference>
<evidence type="ECO:0000313" key="12">
    <source>
        <dbReference type="EMBL" id="ELP87384.1"/>
    </source>
</evidence>
<evidence type="ECO:0000256" key="6">
    <source>
        <dbReference type="ARBA" id="ARBA00022840"/>
    </source>
</evidence>
<dbReference type="EMBL" id="KB206860">
    <property type="protein sequence ID" value="ELP87384.1"/>
    <property type="molecule type" value="Genomic_DNA"/>
</dbReference>
<comment type="catalytic activity">
    <reaction evidence="8">
        <text>L-seryl-[protein] + ATP = O-phospho-L-seryl-[protein] + ADP + H(+)</text>
        <dbReference type="Rhea" id="RHEA:17989"/>
        <dbReference type="Rhea" id="RHEA-COMP:9863"/>
        <dbReference type="Rhea" id="RHEA-COMP:11604"/>
        <dbReference type="ChEBI" id="CHEBI:15378"/>
        <dbReference type="ChEBI" id="CHEBI:29999"/>
        <dbReference type="ChEBI" id="CHEBI:30616"/>
        <dbReference type="ChEBI" id="CHEBI:83421"/>
        <dbReference type="ChEBI" id="CHEBI:456216"/>
        <dbReference type="EC" id="2.7.11.1"/>
    </reaction>
</comment>
<dbReference type="SMART" id="SM00233">
    <property type="entry name" value="PH"/>
    <property type="match status" value="1"/>
</dbReference>
<dbReference type="Gene3D" id="2.30.29.30">
    <property type="entry name" value="Pleckstrin-homology domain (PH domain)/Phosphotyrosine-binding domain (PTB)"/>
    <property type="match status" value="1"/>
</dbReference>
<dbReference type="Proteomes" id="UP000014680">
    <property type="component" value="Unassembled WGS sequence"/>
</dbReference>
<evidence type="ECO:0000259" key="11">
    <source>
        <dbReference type="PROSITE" id="PS51285"/>
    </source>
</evidence>
<evidence type="ECO:0000313" key="13">
    <source>
        <dbReference type="Proteomes" id="UP000014680"/>
    </source>
</evidence>
<dbReference type="PANTHER" id="PTHR24356">
    <property type="entry name" value="SERINE/THREONINE-PROTEIN KINASE"/>
    <property type="match status" value="1"/>
</dbReference>
<evidence type="ECO:0000256" key="4">
    <source>
        <dbReference type="ARBA" id="ARBA00022741"/>
    </source>
</evidence>
<dbReference type="CDD" id="cd05579">
    <property type="entry name" value="STKc_MAST_like"/>
    <property type="match status" value="1"/>
</dbReference>
<reference evidence="12 13" key="1">
    <citation type="submission" date="2012-10" db="EMBL/GenBank/DDBJ databases">
        <authorList>
            <person name="Zafar N."/>
            <person name="Inman J."/>
            <person name="Hall N."/>
            <person name="Lorenzi H."/>
            <person name="Caler E."/>
        </authorList>
    </citation>
    <scope>NUCLEOTIDE SEQUENCE [LARGE SCALE GENOMIC DNA]</scope>
    <source>
        <strain evidence="12 13">IP1</strain>
    </source>
</reference>
<feature type="compositionally biased region" description="Polar residues" evidence="9">
    <location>
        <begin position="582"/>
        <end position="593"/>
    </location>
</feature>
<dbReference type="Pfam" id="PF00069">
    <property type="entry name" value="Pkinase"/>
    <property type="match status" value="1"/>
</dbReference>
<dbReference type="InterPro" id="IPR000961">
    <property type="entry name" value="AGC-kinase_C"/>
</dbReference>
<evidence type="ECO:0000256" key="7">
    <source>
        <dbReference type="ARBA" id="ARBA00047899"/>
    </source>
</evidence>
<dbReference type="RefSeq" id="XP_004254155.1">
    <property type="nucleotide sequence ID" value="XM_004254107.1"/>
</dbReference>
<dbReference type="InterPro" id="IPR001849">
    <property type="entry name" value="PH_domain"/>
</dbReference>
<protein>
    <recommendedName>
        <fullName evidence="1">non-specific serine/threonine protein kinase</fullName>
        <ecNumber evidence="1">2.7.11.1</ecNumber>
    </recommendedName>
</protein>
<feature type="compositionally biased region" description="Low complexity" evidence="9">
    <location>
        <begin position="595"/>
        <end position="606"/>
    </location>
</feature>
<feature type="region of interest" description="Disordered" evidence="9">
    <location>
        <begin position="582"/>
        <end position="606"/>
    </location>
</feature>
<evidence type="ECO:0000259" key="10">
    <source>
        <dbReference type="PROSITE" id="PS50011"/>
    </source>
</evidence>
<dbReference type="PROSITE" id="PS50011">
    <property type="entry name" value="PROTEIN_KINASE_DOM"/>
    <property type="match status" value="1"/>
</dbReference>
<dbReference type="VEuPathDB" id="AmoebaDB:EIN_096410"/>
<dbReference type="Gene3D" id="3.30.200.20">
    <property type="entry name" value="Phosphorylase Kinase, domain 1"/>
    <property type="match status" value="1"/>
</dbReference>
<evidence type="ECO:0000256" key="1">
    <source>
        <dbReference type="ARBA" id="ARBA00012513"/>
    </source>
</evidence>
<evidence type="ECO:0000256" key="8">
    <source>
        <dbReference type="ARBA" id="ARBA00048679"/>
    </source>
</evidence>
<feature type="region of interest" description="Disordered" evidence="9">
    <location>
        <begin position="1106"/>
        <end position="1128"/>
    </location>
</feature>
<sequence length="1128" mass="128510">MKPCSSTARTMTFRPTQIGLLNSLKSDNASLEVTPRDSLLFSGTPTPQTEPTQIKVKDVKSELQIDLTTFKCVVVHIITMQLDLQTKFLFKKPTDVHELDIYLHAFSDPSRNARLQKKEKKDQLILLDYRFTKTETPPSKKSHCTPPNKPAMTPPLPFSSPENKPFGSKSMFKSGSLLTSPISLTPPKNIAQTPRRPVTISGTPIQQIPRVVKENVTKSQPIVLKEKTYTSPFLNLQNKSKLKQTSMFTSQSNISQFLKCENKGFGDDEVAKAVTPPLDSLDRIIHERNEWEKNLPQLPSRKVVYPLRDVALKQYLSEVIALEGAMDNVYVYEWFVEKKQSTPFMSLRHPRVCGNVLKQSYIFSTWATKYVVIKENVLVYFASERSVQRLEAPSDVLDLRGSVIEERDGEISVKLLNGSIYNFKVDKEFVNEWVLALNYCSVLKKKQRKYSEYEQSLSTKGRLEFSKLDDSEDKHVLSKFTAIKEEARRISLVYEMMVDKTLDQMNTFTLFRQLELLNIDDINSKTFMNQYLQKLKDCVMNNLSDTLIFHYYQLFEEFISLAPVVKKFLEVAEIPILPQRSRQSSMNRGTRIQASLPSSPLTHSSSPKLEKNILRTTYCRLCEREVQLDVLAKHTFYCKMCLEISMNEPSCKKRLKNLEDQLIKQKQIQQGGLNYDGVVELIETIGNINEVNEKTVEQMRDAVNMLDEVTMNSCDVCLSVFAGTISTLINRRMLLIQNYLTKNSSDIWKYLSLWDGDMQVDGTCPVSLKDFTAIKKFSQGAYSRLYLVRKNTTKDIYAMKVSRKADMVRKNVVDGVLAEKQILQQSVNQSVVKLYYAFQDACSLFLVMEFCPGGDLACLLREIEILPESTVKIYSAEIVLALECIHSMGIIHRDIKPDNILIDVNGHLKLTDFGLSVVGSKNEQNGFLDSRILCTPDYVAPEVIIERMYSSASDFFSLGCMIYEMLVGIPPFNDKTVEAIFKRIRTNDYHWPSHDEFEISESACDIVNRLLNPNEKKRLSARGVEEVKSHTFFDGIRWNSLLNESREDIFVPSLTGDDDTGYFSRDTKEVSPTLGENSTGFGGFDCVDVNRLAEKNMNVLEEGNDAYGFESNQSSDSSDSLNEATFAN</sequence>
<dbReference type="Gene3D" id="1.10.510.10">
    <property type="entry name" value="Transferase(Phosphotransferase) domain 1"/>
    <property type="match status" value="1"/>
</dbReference>
<dbReference type="SUPFAM" id="SSF56112">
    <property type="entry name" value="Protein kinase-like (PK-like)"/>
    <property type="match status" value="1"/>
</dbReference>
<comment type="catalytic activity">
    <reaction evidence="7">
        <text>L-threonyl-[protein] + ATP = O-phospho-L-threonyl-[protein] + ADP + H(+)</text>
        <dbReference type="Rhea" id="RHEA:46608"/>
        <dbReference type="Rhea" id="RHEA-COMP:11060"/>
        <dbReference type="Rhea" id="RHEA-COMP:11605"/>
        <dbReference type="ChEBI" id="CHEBI:15378"/>
        <dbReference type="ChEBI" id="CHEBI:30013"/>
        <dbReference type="ChEBI" id="CHEBI:30616"/>
        <dbReference type="ChEBI" id="CHEBI:61977"/>
        <dbReference type="ChEBI" id="CHEBI:456216"/>
        <dbReference type="EC" id="2.7.11.1"/>
    </reaction>
</comment>
<proteinExistence type="predicted"/>
<dbReference type="PANTHER" id="PTHR24356:SF1">
    <property type="entry name" value="SERINE_THREONINE-PROTEIN KINASE GREATWALL"/>
    <property type="match status" value="1"/>
</dbReference>
<evidence type="ECO:0000256" key="2">
    <source>
        <dbReference type="ARBA" id="ARBA00022527"/>
    </source>
</evidence>
<keyword evidence="5 12" id="KW-0418">Kinase</keyword>
<keyword evidence="3 12" id="KW-0808">Transferase</keyword>
<keyword evidence="2" id="KW-0723">Serine/threonine-protein kinase</keyword>
<organism evidence="12 13">
    <name type="scientific">Entamoeba invadens IP1</name>
    <dbReference type="NCBI Taxonomy" id="370355"/>
    <lineage>
        <taxon>Eukaryota</taxon>
        <taxon>Amoebozoa</taxon>
        <taxon>Evosea</taxon>
        <taxon>Archamoebae</taxon>
        <taxon>Mastigamoebida</taxon>
        <taxon>Entamoebidae</taxon>
        <taxon>Entamoeba</taxon>
    </lineage>
</organism>
<name>A0A0A1U0I5_ENTIV</name>
<dbReference type="GO" id="GO:0035556">
    <property type="term" value="P:intracellular signal transduction"/>
    <property type="evidence" value="ECO:0007669"/>
    <property type="project" value="TreeGrafter"/>
</dbReference>
<feature type="domain" description="AGC-kinase C-terminal" evidence="11">
    <location>
        <begin position="1034"/>
        <end position="1096"/>
    </location>
</feature>
<dbReference type="GO" id="GO:0005524">
    <property type="term" value="F:ATP binding"/>
    <property type="evidence" value="ECO:0007669"/>
    <property type="project" value="UniProtKB-KW"/>
</dbReference>
<dbReference type="PROSITE" id="PS51285">
    <property type="entry name" value="AGC_KINASE_CTER"/>
    <property type="match status" value="1"/>
</dbReference>
<accession>A0A0A1U0I5</accession>
<dbReference type="KEGG" id="eiv:EIN_096410"/>
<dbReference type="InterPro" id="IPR000719">
    <property type="entry name" value="Prot_kinase_dom"/>
</dbReference>
<dbReference type="PROSITE" id="PS00108">
    <property type="entry name" value="PROTEIN_KINASE_ST"/>
    <property type="match status" value="1"/>
</dbReference>
<dbReference type="InterPro" id="IPR008271">
    <property type="entry name" value="Ser/Thr_kinase_AS"/>
</dbReference>
<dbReference type="SMART" id="SM00220">
    <property type="entry name" value="S_TKc"/>
    <property type="match status" value="1"/>
</dbReference>
<dbReference type="InterPro" id="IPR011009">
    <property type="entry name" value="Kinase-like_dom_sf"/>
</dbReference>
<dbReference type="OMA" id="HERNEWE"/>
<dbReference type="InterPro" id="IPR050236">
    <property type="entry name" value="Ser_Thr_kinase_AGC"/>
</dbReference>
<dbReference type="OrthoDB" id="63267at2759"/>
<dbReference type="GeneID" id="14886500"/>
<dbReference type="InterPro" id="IPR011993">
    <property type="entry name" value="PH-like_dom_sf"/>
</dbReference>
<evidence type="ECO:0000256" key="5">
    <source>
        <dbReference type="ARBA" id="ARBA00022777"/>
    </source>
</evidence>
<keyword evidence="4" id="KW-0547">Nucleotide-binding</keyword>
<dbReference type="GO" id="GO:0106310">
    <property type="term" value="F:protein serine kinase activity"/>
    <property type="evidence" value="ECO:0007669"/>
    <property type="project" value="RHEA"/>
</dbReference>
<dbReference type="GO" id="GO:0004674">
    <property type="term" value="F:protein serine/threonine kinase activity"/>
    <property type="evidence" value="ECO:0007669"/>
    <property type="project" value="UniProtKB-KW"/>
</dbReference>
<evidence type="ECO:0000256" key="3">
    <source>
        <dbReference type="ARBA" id="ARBA00022679"/>
    </source>
</evidence>
<keyword evidence="6" id="KW-0067">ATP-binding</keyword>
<dbReference type="FunFam" id="1.10.510.10:FF:000674">
    <property type="entry name" value="Serine/threonine protein kinase, putative"/>
    <property type="match status" value="1"/>
</dbReference>
<feature type="domain" description="Protein kinase" evidence="10">
    <location>
        <begin position="771"/>
        <end position="1033"/>
    </location>
</feature>
<evidence type="ECO:0000256" key="9">
    <source>
        <dbReference type="SAM" id="MobiDB-lite"/>
    </source>
</evidence>
<keyword evidence="13" id="KW-1185">Reference proteome</keyword>